<dbReference type="InterPro" id="IPR017970">
    <property type="entry name" value="Homeobox_CS"/>
</dbReference>
<evidence type="ECO:0000313" key="11">
    <source>
        <dbReference type="WBParaSite" id="maker-uti_cns_0015309-snap-gene-0.2-mRNA-1"/>
    </source>
</evidence>
<dbReference type="InterPro" id="IPR009057">
    <property type="entry name" value="Homeodomain-like_sf"/>
</dbReference>
<comment type="subcellular location">
    <subcellularLocation>
        <location evidence="1 6 7">Nucleus</location>
    </subcellularLocation>
</comment>
<evidence type="ECO:0000313" key="10">
    <source>
        <dbReference type="Proteomes" id="UP000095280"/>
    </source>
</evidence>
<dbReference type="SMART" id="SM00389">
    <property type="entry name" value="HOX"/>
    <property type="match status" value="1"/>
</dbReference>
<dbReference type="PANTHER" id="PTHR24332">
    <property type="entry name" value="HOMEOBOX PROTEIN CDX"/>
    <property type="match status" value="1"/>
</dbReference>
<dbReference type="CDD" id="cd00086">
    <property type="entry name" value="homeodomain"/>
    <property type="match status" value="1"/>
</dbReference>
<feature type="compositionally biased region" description="Basic residues" evidence="8">
    <location>
        <begin position="231"/>
        <end position="242"/>
    </location>
</feature>
<dbReference type="PROSITE" id="PS00027">
    <property type="entry name" value="HOMEOBOX_1"/>
    <property type="match status" value="1"/>
</dbReference>
<feature type="domain" description="Homeobox" evidence="9">
    <location>
        <begin position="178"/>
        <end position="238"/>
    </location>
</feature>
<dbReference type="InterPro" id="IPR047152">
    <property type="entry name" value="Caudal_homeobox"/>
</dbReference>
<dbReference type="WBParaSite" id="maker-uti_cns_0015309-snap-gene-0.2-mRNA-1">
    <property type="protein sequence ID" value="maker-uti_cns_0015309-snap-gene-0.2-mRNA-1"/>
    <property type="gene ID" value="maker-uti_cns_0015309-snap-gene-0.2"/>
</dbReference>
<evidence type="ECO:0000256" key="2">
    <source>
        <dbReference type="ARBA" id="ARBA00010341"/>
    </source>
</evidence>
<dbReference type="InterPro" id="IPR020479">
    <property type="entry name" value="HD_metazoa"/>
</dbReference>
<evidence type="ECO:0000256" key="4">
    <source>
        <dbReference type="ARBA" id="ARBA00023155"/>
    </source>
</evidence>
<name>A0A1I8IPX4_9PLAT</name>
<accession>A0A1I8IPX4</accession>
<evidence type="ECO:0000256" key="7">
    <source>
        <dbReference type="RuleBase" id="RU000682"/>
    </source>
</evidence>
<proteinExistence type="inferred from homology"/>
<protein>
    <submittedName>
        <fullName evidence="11">Homeobox domain-containing protein</fullName>
    </submittedName>
</protein>
<dbReference type="GO" id="GO:0009948">
    <property type="term" value="P:anterior/posterior axis specification"/>
    <property type="evidence" value="ECO:0007669"/>
    <property type="project" value="TreeGrafter"/>
</dbReference>
<evidence type="ECO:0000259" key="9">
    <source>
        <dbReference type="PROSITE" id="PS50071"/>
    </source>
</evidence>
<dbReference type="Pfam" id="PF00046">
    <property type="entry name" value="Homeodomain"/>
    <property type="match status" value="1"/>
</dbReference>
<feature type="region of interest" description="Disordered" evidence="8">
    <location>
        <begin position="1"/>
        <end position="29"/>
    </location>
</feature>
<dbReference type="SUPFAM" id="SSF46689">
    <property type="entry name" value="Homeodomain-like"/>
    <property type="match status" value="1"/>
</dbReference>
<dbReference type="InterPro" id="IPR001356">
    <property type="entry name" value="HD"/>
</dbReference>
<feature type="region of interest" description="Disordered" evidence="8">
    <location>
        <begin position="230"/>
        <end position="287"/>
    </location>
</feature>
<dbReference type="Gene3D" id="1.10.10.60">
    <property type="entry name" value="Homeodomain-like"/>
    <property type="match status" value="1"/>
</dbReference>
<dbReference type="GO" id="GO:0009887">
    <property type="term" value="P:animal organ morphogenesis"/>
    <property type="evidence" value="ECO:0007669"/>
    <property type="project" value="TreeGrafter"/>
</dbReference>
<keyword evidence="10" id="KW-1185">Reference proteome</keyword>
<dbReference type="GO" id="GO:0030154">
    <property type="term" value="P:cell differentiation"/>
    <property type="evidence" value="ECO:0007669"/>
    <property type="project" value="TreeGrafter"/>
</dbReference>
<keyword evidence="3 6" id="KW-0238">DNA-binding</keyword>
<keyword evidence="4 6" id="KW-0371">Homeobox</keyword>
<reference evidence="11" key="1">
    <citation type="submission" date="2016-11" db="UniProtKB">
        <authorList>
            <consortium name="WormBaseParasite"/>
        </authorList>
    </citation>
    <scope>IDENTIFICATION</scope>
</reference>
<dbReference type="AlphaFoldDB" id="A0A1I8IPX4"/>
<evidence type="ECO:0000256" key="1">
    <source>
        <dbReference type="ARBA" id="ARBA00004123"/>
    </source>
</evidence>
<dbReference type="PRINTS" id="PR00024">
    <property type="entry name" value="HOMEOBOX"/>
</dbReference>
<dbReference type="PANTHER" id="PTHR24332:SF9">
    <property type="entry name" value="HOMEOTIC PROTEIN CAUDAL"/>
    <property type="match status" value="1"/>
</dbReference>
<evidence type="ECO:0000256" key="8">
    <source>
        <dbReference type="SAM" id="MobiDB-lite"/>
    </source>
</evidence>
<dbReference type="PROSITE" id="PS50071">
    <property type="entry name" value="HOMEOBOX_2"/>
    <property type="match status" value="1"/>
</dbReference>
<organism evidence="10 11">
    <name type="scientific">Macrostomum lignano</name>
    <dbReference type="NCBI Taxonomy" id="282301"/>
    <lineage>
        <taxon>Eukaryota</taxon>
        <taxon>Metazoa</taxon>
        <taxon>Spiralia</taxon>
        <taxon>Lophotrochozoa</taxon>
        <taxon>Platyhelminthes</taxon>
        <taxon>Rhabditophora</taxon>
        <taxon>Macrostomorpha</taxon>
        <taxon>Macrostomida</taxon>
        <taxon>Macrostomidae</taxon>
        <taxon>Macrostomum</taxon>
    </lineage>
</organism>
<feature type="compositionally biased region" description="Low complexity" evidence="8">
    <location>
        <begin position="265"/>
        <end position="287"/>
    </location>
</feature>
<evidence type="ECO:0000256" key="3">
    <source>
        <dbReference type="ARBA" id="ARBA00023125"/>
    </source>
</evidence>
<evidence type="ECO:0000256" key="6">
    <source>
        <dbReference type="PROSITE-ProRule" id="PRU00108"/>
    </source>
</evidence>
<feature type="DNA-binding region" description="Homeobox" evidence="6">
    <location>
        <begin position="180"/>
        <end position="239"/>
    </location>
</feature>
<comment type="similarity">
    <text evidence="2">Belongs to the Caudal homeobox family.</text>
</comment>
<dbReference type="GO" id="GO:0000981">
    <property type="term" value="F:DNA-binding transcription factor activity, RNA polymerase II-specific"/>
    <property type="evidence" value="ECO:0007669"/>
    <property type="project" value="InterPro"/>
</dbReference>
<evidence type="ECO:0000256" key="5">
    <source>
        <dbReference type="ARBA" id="ARBA00023242"/>
    </source>
</evidence>
<dbReference type="GO" id="GO:0000977">
    <property type="term" value="F:RNA polymerase II transcription regulatory region sequence-specific DNA binding"/>
    <property type="evidence" value="ECO:0007669"/>
    <property type="project" value="TreeGrafter"/>
</dbReference>
<dbReference type="GO" id="GO:0005634">
    <property type="term" value="C:nucleus"/>
    <property type="evidence" value="ECO:0007669"/>
    <property type="project" value="UniProtKB-SubCell"/>
</dbReference>
<keyword evidence="5 6" id="KW-0539">Nucleus</keyword>
<sequence length="287" mass="31492">TFWQQRNTPLREPANPWWPQSGTRGAADGGRIPCSGGRASIKEGQRAISENGACCGRPGRRVQVRAMTMTDTWAPLGPAAAYPACRCAYCLQTQPARPTCGCPDCLRKWNCGSLGAAAAAMAASSSSASNAHLPTSATTPPAEDMEDAMGMKEASKLQQEIVKAWKQKKRPNCEMKTRTQDKYRQVYSSHQRFELEKEYHFQKYISTARKSELSKTLRLSERQIKIWFQNRRAKERRQRKNQQRGGPPRKSAVDARLGAVRAGERSAGAPAAAGQAGGSLAPPCRAQ</sequence>
<dbReference type="Proteomes" id="UP000095280">
    <property type="component" value="Unplaced"/>
</dbReference>